<dbReference type="NCBIfam" id="TIGR00867">
    <property type="entry name" value="deg-1"/>
    <property type="match status" value="1"/>
</dbReference>
<dbReference type="EMBL" id="JAKKPZ010000020">
    <property type="protein sequence ID" value="KAI1711914.1"/>
    <property type="molecule type" value="Genomic_DNA"/>
</dbReference>
<evidence type="ECO:0000313" key="17">
    <source>
        <dbReference type="Proteomes" id="UP001201812"/>
    </source>
</evidence>
<feature type="region of interest" description="Disordered" evidence="14">
    <location>
        <begin position="1"/>
        <end position="101"/>
    </location>
</feature>
<dbReference type="InterPro" id="IPR001873">
    <property type="entry name" value="ENaC"/>
</dbReference>
<evidence type="ECO:0000313" key="16">
    <source>
        <dbReference type="EMBL" id="KAI1711914.1"/>
    </source>
</evidence>
<feature type="region of interest" description="Disordered" evidence="14">
    <location>
        <begin position="969"/>
        <end position="1033"/>
    </location>
</feature>
<dbReference type="Gene3D" id="1.10.287.770">
    <property type="entry name" value="YojJ-like"/>
    <property type="match status" value="1"/>
</dbReference>
<evidence type="ECO:0000256" key="11">
    <source>
        <dbReference type="ARBA" id="ARBA00023201"/>
    </source>
</evidence>
<name>A0AAD4N0Z4_9BILA</name>
<feature type="compositionally biased region" description="Basic and acidic residues" evidence="14">
    <location>
        <begin position="973"/>
        <end position="1008"/>
    </location>
</feature>
<comment type="similarity">
    <text evidence="2 13">Belongs to the amiloride-sensitive sodium channel (TC 1.A.6) family.</text>
</comment>
<evidence type="ECO:0000256" key="10">
    <source>
        <dbReference type="ARBA" id="ARBA00023180"/>
    </source>
</evidence>
<evidence type="ECO:0000256" key="13">
    <source>
        <dbReference type="RuleBase" id="RU000679"/>
    </source>
</evidence>
<keyword evidence="6 15" id="KW-1133">Transmembrane helix</keyword>
<evidence type="ECO:0000256" key="8">
    <source>
        <dbReference type="ARBA" id="ARBA00023065"/>
    </source>
</evidence>
<reference evidence="16" key="1">
    <citation type="submission" date="2022-01" db="EMBL/GenBank/DDBJ databases">
        <title>Genome Sequence Resource for Two Populations of Ditylenchus destructor, the Migratory Endoparasitic Phytonematode.</title>
        <authorList>
            <person name="Zhang H."/>
            <person name="Lin R."/>
            <person name="Xie B."/>
        </authorList>
    </citation>
    <scope>NUCLEOTIDE SEQUENCE</scope>
    <source>
        <strain evidence="16">BazhouSP</strain>
    </source>
</reference>
<feature type="compositionally biased region" description="Polar residues" evidence="14">
    <location>
        <begin position="9"/>
        <end position="30"/>
    </location>
</feature>
<evidence type="ECO:0000256" key="14">
    <source>
        <dbReference type="SAM" id="MobiDB-lite"/>
    </source>
</evidence>
<keyword evidence="3 13" id="KW-0813">Transport</keyword>
<keyword evidence="4 13" id="KW-0894">Sodium channel</keyword>
<keyword evidence="8 13" id="KW-0406">Ion transport</keyword>
<evidence type="ECO:0000256" key="1">
    <source>
        <dbReference type="ARBA" id="ARBA00004141"/>
    </source>
</evidence>
<dbReference type="PROSITE" id="PS01206">
    <property type="entry name" value="ASC"/>
    <property type="match status" value="1"/>
</dbReference>
<evidence type="ECO:0000256" key="5">
    <source>
        <dbReference type="ARBA" id="ARBA00022692"/>
    </source>
</evidence>
<dbReference type="InterPro" id="IPR004726">
    <property type="entry name" value="Deg-1"/>
</dbReference>
<keyword evidence="9 15" id="KW-0472">Membrane</keyword>
<dbReference type="PANTHER" id="PTHR11690">
    <property type="entry name" value="AMILORIDE-SENSITIVE SODIUM CHANNEL-RELATED"/>
    <property type="match status" value="1"/>
</dbReference>
<feature type="compositionally biased region" description="Polar residues" evidence="14">
    <location>
        <begin position="289"/>
        <end position="304"/>
    </location>
</feature>
<keyword evidence="17" id="KW-1185">Reference proteome</keyword>
<dbReference type="Gene3D" id="2.60.470.10">
    <property type="entry name" value="Acid-sensing ion channels like domains"/>
    <property type="match status" value="1"/>
</dbReference>
<accession>A0AAD4N0Z4</accession>
<gene>
    <name evidence="16" type="ORF">DdX_09875</name>
</gene>
<dbReference type="PRINTS" id="PR01078">
    <property type="entry name" value="AMINACHANNEL"/>
</dbReference>
<keyword evidence="12 13" id="KW-0407">Ion channel</keyword>
<dbReference type="GO" id="GO:0005886">
    <property type="term" value="C:plasma membrane"/>
    <property type="evidence" value="ECO:0007669"/>
    <property type="project" value="TreeGrafter"/>
</dbReference>
<dbReference type="Pfam" id="PF00858">
    <property type="entry name" value="ASC"/>
    <property type="match status" value="1"/>
</dbReference>
<keyword evidence="10" id="KW-0325">Glycoprotein</keyword>
<feature type="region of interest" description="Disordered" evidence="14">
    <location>
        <begin position="873"/>
        <end position="893"/>
    </location>
</feature>
<evidence type="ECO:0000256" key="6">
    <source>
        <dbReference type="ARBA" id="ARBA00022989"/>
    </source>
</evidence>
<keyword evidence="5 13" id="KW-0812">Transmembrane</keyword>
<feature type="transmembrane region" description="Helical" evidence="15">
    <location>
        <begin position="189"/>
        <end position="210"/>
    </location>
</feature>
<evidence type="ECO:0000256" key="3">
    <source>
        <dbReference type="ARBA" id="ARBA00022448"/>
    </source>
</evidence>
<keyword evidence="7" id="KW-0915">Sodium</keyword>
<dbReference type="InterPro" id="IPR020903">
    <property type="entry name" value="ENaC_CS"/>
</dbReference>
<evidence type="ECO:0000256" key="7">
    <source>
        <dbReference type="ARBA" id="ARBA00023053"/>
    </source>
</evidence>
<feature type="region of interest" description="Disordered" evidence="14">
    <location>
        <begin position="289"/>
        <end position="312"/>
    </location>
</feature>
<dbReference type="GO" id="GO:0015280">
    <property type="term" value="F:ligand-gated sodium channel activity"/>
    <property type="evidence" value="ECO:0007669"/>
    <property type="project" value="TreeGrafter"/>
</dbReference>
<proteinExistence type="inferred from homology"/>
<dbReference type="PANTHER" id="PTHR11690:SF279">
    <property type="entry name" value="DEGENERIN-LIKE PROTEIN UNC-105"/>
    <property type="match status" value="1"/>
</dbReference>
<evidence type="ECO:0000256" key="9">
    <source>
        <dbReference type="ARBA" id="ARBA00023136"/>
    </source>
</evidence>
<evidence type="ECO:0000256" key="4">
    <source>
        <dbReference type="ARBA" id="ARBA00022461"/>
    </source>
</evidence>
<evidence type="ECO:0000256" key="2">
    <source>
        <dbReference type="ARBA" id="ARBA00007193"/>
    </source>
</evidence>
<comment type="subcellular location">
    <subcellularLocation>
        <location evidence="1">Membrane</location>
        <topology evidence="1">Multi-pass membrane protein</topology>
    </subcellularLocation>
</comment>
<feature type="region of interest" description="Disordered" evidence="14">
    <location>
        <begin position="907"/>
        <end position="926"/>
    </location>
</feature>
<feature type="compositionally biased region" description="Low complexity" evidence="14">
    <location>
        <begin position="45"/>
        <end position="57"/>
    </location>
</feature>
<feature type="compositionally biased region" description="Basic and acidic residues" evidence="14">
    <location>
        <begin position="1016"/>
        <end position="1033"/>
    </location>
</feature>
<feature type="transmembrane region" description="Helical" evidence="15">
    <location>
        <begin position="817"/>
        <end position="839"/>
    </location>
</feature>
<evidence type="ECO:0000256" key="12">
    <source>
        <dbReference type="ARBA" id="ARBA00023303"/>
    </source>
</evidence>
<evidence type="ECO:0000256" key="15">
    <source>
        <dbReference type="SAM" id="Phobius"/>
    </source>
</evidence>
<protein>
    <submittedName>
        <fullName evidence="16">Amiloride-sensitive sodium channel domain-containing protein</fullName>
    </submittedName>
</protein>
<dbReference type="AlphaFoldDB" id="A0AAD4N0Z4"/>
<dbReference type="Proteomes" id="UP001201812">
    <property type="component" value="Unassembled WGS sequence"/>
</dbReference>
<comment type="caution">
    <text evidence="16">The sequence shown here is derived from an EMBL/GenBank/DDBJ whole genome shotgun (WGS) entry which is preliminary data.</text>
</comment>
<feature type="compositionally biased region" description="Low complexity" evidence="14">
    <location>
        <begin position="881"/>
        <end position="893"/>
    </location>
</feature>
<sequence>MSVVAATSLPDNQLPNGGQPTTSGIGSTANEVPKMRPIRSDSRTSSKGSGSPTKSGKAQFGSDTPRSIGGRTSKLSMASRQASEDSRQGKHIRPLHPAEKKAAAVQQNKQPTMFLVPDGGGQGGGYRRGPQALHAFRRMSKADFSSIKRAGIQMGNIKYSEIFDKFSRRSTIHGICHAALAPNARWKKIWYAVFAICFAILVIQVFYLILKYFSFPKSVDLDLKFENAPFPSVTLCNLNPYKASAIGNDASVKATMDAFKNILKSTGRNEGIAAALANSGQRLRRQLTKANQTRNGKPPNTRTPQQNSRSSNFSQFAINNVNERRYLQVYAQCYCEINRLSGERKRGSCFGIYKGKVSLDVADGFNLHNFHPTKCLCQLDWISKSIWPCFPYNTWKEKICTECNHKLGHCPMRFYNGPMDQVQRLNSSMDLCLCHNDYNHCIGNNENGEIPDIPANSNVEGINFADTFVHGSANTRRDGPSAAFTTTTTTTQAPEVVQAMGYEELKDEIAINAQARENLMFAVEEKPLTERVEFSQPKDELILKCSFNQRDCDIEKDFSLIYDPTYGNCYTFNWNRTEAVTAHRAGANYGLRVLMYANVSEYLPTTEAVGFRITIHDKWIVPFPDAFGHTAPTGFMSSFGVRMKKFIRIEEPHGHCEEGGENTDEYIYKGYNYSIEGCHRSCTQNEIIRLCGCADPMFPTPNDNTKHCKVSDPMARECIKNTSMYLGQLIAQGKLENCKCHQPCRETGYEVSYSAARWPSGTTKLMECEINDDLCMEKYRKNAAMIQVFYEELNYETLIESPAYTFLSLLADLGGVFGLWIGISVVSVVELVQLLNICLKAYYVKRKPSSTSSQKTLQVNNYKGSISSLSNPRIFRPRQPSTPSVTKSKGSKSSLLEEIDPIKLIIEEVEDEESPRSTPPRKNTYPYLPPGAELPCTCLYGSQGNIVFMKPLCPFHGYMVRRNTGYTASSFSHGDEDSSEHSEFEDNMPHITEEEEKALAEECERQGELEEDEDQKQDKGARKGSKEENKNMS</sequence>
<keyword evidence="11 13" id="KW-0739">Sodium transport</keyword>
<organism evidence="16 17">
    <name type="scientific">Ditylenchus destructor</name>
    <dbReference type="NCBI Taxonomy" id="166010"/>
    <lineage>
        <taxon>Eukaryota</taxon>
        <taxon>Metazoa</taxon>
        <taxon>Ecdysozoa</taxon>
        <taxon>Nematoda</taxon>
        <taxon>Chromadorea</taxon>
        <taxon>Rhabditida</taxon>
        <taxon>Tylenchina</taxon>
        <taxon>Tylenchomorpha</taxon>
        <taxon>Sphaerularioidea</taxon>
        <taxon>Anguinidae</taxon>
        <taxon>Anguininae</taxon>
        <taxon>Ditylenchus</taxon>
    </lineage>
</organism>